<dbReference type="AlphaFoldDB" id="R4X355"/>
<keyword evidence="1" id="KW-0614">Plasmid</keyword>
<dbReference type="InterPro" id="IPR034660">
    <property type="entry name" value="DinB/YfiT-like"/>
</dbReference>
<sequence>MQLTRLLVPAFMQTLKSVSTWLDKAATREQEQGADADALLCLRLAPDMFPLAAQVRFVCFQAQEPLYRLRGEAVPQALLDVRQEGWKSNEAPGTFAQAQARIADAIVLLQGLAPDALDAGAELQIALELPNGIVFDMTGEQYARDWALPQFYFHAVTAYAILRHHGVPLGKPEYVSHMFAYIRPGTLPQG</sequence>
<evidence type="ECO:0000313" key="2">
    <source>
        <dbReference type="Proteomes" id="UP000013966"/>
    </source>
</evidence>
<gene>
    <name evidence="1" type="ORF">BRPE64_DCDS02050</name>
</gene>
<dbReference type="HOGENOM" id="CLU_090929_0_0_4"/>
<dbReference type="Pfam" id="PF09351">
    <property type="entry name" value="DUF1993"/>
    <property type="match status" value="1"/>
</dbReference>
<dbReference type="KEGG" id="buo:BRPE64_DCDS02050"/>
<evidence type="ECO:0008006" key="3">
    <source>
        <dbReference type="Google" id="ProtNLM"/>
    </source>
</evidence>
<proteinExistence type="predicted"/>
<dbReference type="EMBL" id="AP013061">
    <property type="protein sequence ID" value="BAN27141.1"/>
    <property type="molecule type" value="Genomic_DNA"/>
</dbReference>
<reference evidence="1 2" key="2">
    <citation type="journal article" date="2018" name="Int. J. Syst. Evol. Microbiol.">
        <title>Burkholderia insecticola sp. nov., a gut symbiotic bacterium of the bean bug Riptortus pedestris.</title>
        <authorList>
            <person name="Takeshita K."/>
            <person name="Tamaki H."/>
            <person name="Ohbayashi T."/>
            <person name="Meng X.-Y."/>
            <person name="Sone T."/>
            <person name="Mitani Y."/>
            <person name="Peeters C."/>
            <person name="Kikuchi Y."/>
            <person name="Vandamme P."/>
        </authorList>
    </citation>
    <scope>NUCLEOTIDE SEQUENCE [LARGE SCALE GENOMIC DNA]</scope>
    <source>
        <strain evidence="1">RPE64</strain>
        <plasmid evidence="1 2">p1</plasmid>
    </source>
</reference>
<dbReference type="Proteomes" id="UP000013966">
    <property type="component" value="Plasmid p1"/>
</dbReference>
<dbReference type="PATRIC" id="fig|758793.3.peg.5356"/>
<keyword evidence="2" id="KW-1185">Reference proteome</keyword>
<dbReference type="PANTHER" id="PTHR36922:SF1">
    <property type="entry name" value="DUF1993 DOMAIN-CONTAINING PROTEIN"/>
    <property type="match status" value="1"/>
</dbReference>
<dbReference type="InterPro" id="IPR018531">
    <property type="entry name" value="DUF1993"/>
</dbReference>
<accession>R4X355</accession>
<reference evidence="1 2" key="1">
    <citation type="journal article" date="2013" name="Genome Announc.">
        <title>Complete Genome Sequence of Burkholderia sp. Strain RPE64, Bacterial Symbiont of the Bean Bug Riptortus pedestris.</title>
        <authorList>
            <person name="Shibata T.F."/>
            <person name="Maeda T."/>
            <person name="Nikoh N."/>
            <person name="Yamaguchi K."/>
            <person name="Oshima K."/>
            <person name="Hattori M."/>
            <person name="Nishiyama T."/>
            <person name="Hasebe M."/>
            <person name="Fukatsu T."/>
            <person name="Kikuchi Y."/>
            <person name="Shigenobu S."/>
        </authorList>
    </citation>
    <scope>NUCLEOTIDE SEQUENCE [LARGE SCALE GENOMIC DNA]</scope>
    <source>
        <plasmid evidence="1 2">p1</plasmid>
    </source>
</reference>
<protein>
    <recommendedName>
        <fullName evidence="3">PF09351 domain protein</fullName>
    </recommendedName>
</protein>
<organism evidence="1 2">
    <name type="scientific">Caballeronia insecticola</name>
    <dbReference type="NCBI Taxonomy" id="758793"/>
    <lineage>
        <taxon>Bacteria</taxon>
        <taxon>Pseudomonadati</taxon>
        <taxon>Pseudomonadota</taxon>
        <taxon>Betaproteobacteria</taxon>
        <taxon>Burkholderiales</taxon>
        <taxon>Burkholderiaceae</taxon>
        <taxon>Caballeronia</taxon>
    </lineage>
</organism>
<dbReference type="OrthoDB" id="338237at2"/>
<dbReference type="Gene3D" id="1.20.120.450">
    <property type="entry name" value="dinb family like domain"/>
    <property type="match status" value="1"/>
</dbReference>
<dbReference type="PANTHER" id="PTHR36922">
    <property type="entry name" value="BLL2446 PROTEIN"/>
    <property type="match status" value="1"/>
</dbReference>
<dbReference type="RefSeq" id="WP_016347850.1">
    <property type="nucleotide sequence ID" value="NC_021289.1"/>
</dbReference>
<evidence type="ECO:0000313" key="1">
    <source>
        <dbReference type="EMBL" id="BAN27141.1"/>
    </source>
</evidence>
<geneLocation type="plasmid" evidence="1 2">
    <name>p1</name>
</geneLocation>
<dbReference type="SUPFAM" id="SSF109854">
    <property type="entry name" value="DinB/YfiT-like putative metalloenzymes"/>
    <property type="match status" value="1"/>
</dbReference>
<name>R4X355_9BURK</name>